<accession>A0A6J4SZW2</accession>
<protein>
    <submittedName>
        <fullName evidence="2">Uncharacterized protein</fullName>
    </submittedName>
</protein>
<dbReference type="EMBL" id="CADCVK010000440">
    <property type="protein sequence ID" value="CAA9509835.1"/>
    <property type="molecule type" value="Genomic_DNA"/>
</dbReference>
<feature type="region of interest" description="Disordered" evidence="1">
    <location>
        <begin position="66"/>
        <end position="127"/>
    </location>
</feature>
<name>A0A6J4SZW2_9ACTN</name>
<organism evidence="2">
    <name type="scientific">uncultured Rubrobacteraceae bacterium</name>
    <dbReference type="NCBI Taxonomy" id="349277"/>
    <lineage>
        <taxon>Bacteria</taxon>
        <taxon>Bacillati</taxon>
        <taxon>Actinomycetota</taxon>
        <taxon>Rubrobacteria</taxon>
        <taxon>Rubrobacterales</taxon>
        <taxon>Rubrobacteraceae</taxon>
        <taxon>environmental samples</taxon>
    </lineage>
</organism>
<sequence>AEDMARVRDDGHGHRVMRRCGFGHHQRAARRQPASQRRWPRQRHPVLRRHLALLLGDPDLAHRLPDRRALRRRREQGGGHLRSRLRGRGQDLRWHVLRGSGLPRHLRGLPRHRRGRARQPDQGHQAG</sequence>
<evidence type="ECO:0000313" key="2">
    <source>
        <dbReference type="EMBL" id="CAA9509835.1"/>
    </source>
</evidence>
<proteinExistence type="predicted"/>
<gene>
    <name evidence="2" type="ORF">AVDCRST_MAG12-3129</name>
</gene>
<feature type="non-terminal residue" evidence="2">
    <location>
        <position position="1"/>
    </location>
</feature>
<feature type="compositionally biased region" description="Basic residues" evidence="1">
    <location>
        <begin position="104"/>
        <end position="117"/>
    </location>
</feature>
<reference evidence="2" key="1">
    <citation type="submission" date="2020-02" db="EMBL/GenBank/DDBJ databases">
        <authorList>
            <person name="Meier V. D."/>
        </authorList>
    </citation>
    <scope>NUCLEOTIDE SEQUENCE</scope>
    <source>
        <strain evidence="2">AVDCRST_MAG12</strain>
    </source>
</reference>
<dbReference type="AlphaFoldDB" id="A0A6J4SZW2"/>
<evidence type="ECO:0000256" key="1">
    <source>
        <dbReference type="SAM" id="MobiDB-lite"/>
    </source>
</evidence>
<feature type="region of interest" description="Disordered" evidence="1">
    <location>
        <begin position="23"/>
        <end position="43"/>
    </location>
</feature>
<feature type="non-terminal residue" evidence="2">
    <location>
        <position position="127"/>
    </location>
</feature>